<dbReference type="AlphaFoldDB" id="A0A2M3ZXD9"/>
<reference evidence="1" key="1">
    <citation type="submission" date="2018-01" db="EMBL/GenBank/DDBJ databases">
        <title>An insight into the sialome of Amazonian anophelines.</title>
        <authorList>
            <person name="Ribeiro J.M."/>
            <person name="Scarpassa V."/>
            <person name="Calvo E."/>
        </authorList>
    </citation>
    <scope>NUCLEOTIDE SEQUENCE</scope>
    <source>
        <tissue evidence="1">Salivary glands</tissue>
    </source>
</reference>
<accession>A0A2M3ZXD9</accession>
<name>A0A2M3ZXD9_9DIPT</name>
<protein>
    <submittedName>
        <fullName evidence="1">Putative secreted peptide</fullName>
    </submittedName>
</protein>
<proteinExistence type="predicted"/>
<dbReference type="EMBL" id="GGFM01012485">
    <property type="protein sequence ID" value="MBW33236.1"/>
    <property type="molecule type" value="Transcribed_RNA"/>
</dbReference>
<evidence type="ECO:0000313" key="1">
    <source>
        <dbReference type="EMBL" id="MBW33236.1"/>
    </source>
</evidence>
<sequence>MRCRRWSAATRVRAIGCYILEEMLLGLIFTDTQAHRPTGRPRGVAWSVKPPKTDVIIWQGRAVQKLSL</sequence>
<organism evidence="1">
    <name type="scientific">Anopheles braziliensis</name>
    <dbReference type="NCBI Taxonomy" id="58242"/>
    <lineage>
        <taxon>Eukaryota</taxon>
        <taxon>Metazoa</taxon>
        <taxon>Ecdysozoa</taxon>
        <taxon>Arthropoda</taxon>
        <taxon>Hexapoda</taxon>
        <taxon>Insecta</taxon>
        <taxon>Pterygota</taxon>
        <taxon>Neoptera</taxon>
        <taxon>Endopterygota</taxon>
        <taxon>Diptera</taxon>
        <taxon>Nematocera</taxon>
        <taxon>Culicoidea</taxon>
        <taxon>Culicidae</taxon>
        <taxon>Anophelinae</taxon>
        <taxon>Anopheles</taxon>
    </lineage>
</organism>